<evidence type="ECO:0000256" key="1">
    <source>
        <dbReference type="SAM" id="Phobius"/>
    </source>
</evidence>
<evidence type="ECO:0000259" key="3">
    <source>
        <dbReference type="Pfam" id="PF21001"/>
    </source>
</evidence>
<dbReference type="AlphaFoldDB" id="A0A7W4WB95"/>
<keyword evidence="1" id="KW-0812">Transmembrane</keyword>
<feature type="domain" description="Inner membrane protein YqiJ N-terminal" evidence="3">
    <location>
        <begin position="9"/>
        <end position="124"/>
    </location>
</feature>
<feature type="transmembrane region" description="Helical" evidence="1">
    <location>
        <begin position="104"/>
        <end position="123"/>
    </location>
</feature>
<sequence length="221" mass="23837">MTFLLQDGNLLFTGALVLMLMIAVLEGVMTLIGVGISDLLDNLLPDTDVDLDAPDTEAGGVLTKLLGWLRFGEVPALILLVAFLVSFGITGLVIQLFVDALLGFVLPAWLLAVPVFLLALPQVRFVGNLLRRFAVGDETEAVGRKSFIGRVAVITIGEAAAGSPAEARFSDEFGTTHYVMVEPDGDETFKQGEKVLLVEESGANFRVIRPTNKHLMEPLTR</sequence>
<gene>
    <name evidence="4" type="ORF">FHS09_001940</name>
</gene>
<keyword evidence="1" id="KW-0472">Membrane</keyword>
<evidence type="ECO:0000313" key="5">
    <source>
        <dbReference type="Proteomes" id="UP000535937"/>
    </source>
</evidence>
<evidence type="ECO:0000259" key="2">
    <source>
        <dbReference type="Pfam" id="PF07290"/>
    </source>
</evidence>
<dbReference type="Pfam" id="PF21001">
    <property type="entry name" value="YqiJ_N"/>
    <property type="match status" value="1"/>
</dbReference>
<dbReference type="RefSeq" id="WP_183459185.1">
    <property type="nucleotide sequence ID" value="NZ_JACHWZ010000007.1"/>
</dbReference>
<dbReference type="InterPro" id="IPR010840">
    <property type="entry name" value="YqiJ_OB"/>
</dbReference>
<name>A0A7W4WB95_9GAMM</name>
<dbReference type="Pfam" id="PF07290">
    <property type="entry name" value="YqiJ_OB"/>
    <property type="match status" value="1"/>
</dbReference>
<dbReference type="Proteomes" id="UP000535937">
    <property type="component" value="Unassembled WGS sequence"/>
</dbReference>
<feature type="transmembrane region" description="Helical" evidence="1">
    <location>
        <begin position="12"/>
        <end position="34"/>
    </location>
</feature>
<feature type="domain" description="Inner membrane protein YqiJ OB-fold" evidence="2">
    <location>
        <begin position="146"/>
        <end position="208"/>
    </location>
</feature>
<dbReference type="EMBL" id="JACHWZ010000007">
    <property type="protein sequence ID" value="MBB3061110.1"/>
    <property type="molecule type" value="Genomic_DNA"/>
</dbReference>
<keyword evidence="5" id="KW-1185">Reference proteome</keyword>
<feature type="transmembrane region" description="Helical" evidence="1">
    <location>
        <begin position="74"/>
        <end position="98"/>
    </location>
</feature>
<evidence type="ECO:0000313" key="4">
    <source>
        <dbReference type="EMBL" id="MBB3061110.1"/>
    </source>
</evidence>
<dbReference type="InterPro" id="IPR048376">
    <property type="entry name" value="YqiJ_N"/>
</dbReference>
<reference evidence="4 5" key="1">
    <citation type="submission" date="2020-08" db="EMBL/GenBank/DDBJ databases">
        <title>Genomic Encyclopedia of Type Strains, Phase III (KMG-III): the genomes of soil and plant-associated and newly described type strains.</title>
        <authorList>
            <person name="Whitman W."/>
        </authorList>
    </citation>
    <scope>NUCLEOTIDE SEQUENCE [LARGE SCALE GENOMIC DNA]</scope>
    <source>
        <strain evidence="4 5">CECT 8799</strain>
    </source>
</reference>
<protein>
    <submittedName>
        <fullName evidence="4">Putative membrane protein</fullName>
    </submittedName>
</protein>
<proteinExistence type="predicted"/>
<accession>A0A7W4WB95</accession>
<keyword evidence="1" id="KW-1133">Transmembrane helix</keyword>
<comment type="caution">
    <text evidence="4">The sequence shown here is derived from an EMBL/GenBank/DDBJ whole genome shotgun (WGS) entry which is preliminary data.</text>
</comment>
<organism evidence="4 5">
    <name type="scientific">Microbulbifer rhizosphaerae</name>
    <dbReference type="NCBI Taxonomy" id="1562603"/>
    <lineage>
        <taxon>Bacteria</taxon>
        <taxon>Pseudomonadati</taxon>
        <taxon>Pseudomonadota</taxon>
        <taxon>Gammaproteobacteria</taxon>
        <taxon>Cellvibrionales</taxon>
        <taxon>Microbulbiferaceae</taxon>
        <taxon>Microbulbifer</taxon>
    </lineage>
</organism>